<feature type="domain" description="Methyltransferase type 12" evidence="1">
    <location>
        <begin position="63"/>
        <end position="161"/>
    </location>
</feature>
<dbReference type="CDD" id="cd02440">
    <property type="entry name" value="AdoMet_MTases"/>
    <property type="match status" value="1"/>
</dbReference>
<sequence length="457" mass="52370">MNVMEHTPYLPQVREQYENFPYPLRNPDDEKKRLYPTTIECLDCINYYCFSGKRDFTKDFRALSAGGGTGDATIFLAEQLRDTNAEIVYIDISAASMEIAKQRAAVRHLNNIKWIQASLLDIPSLDLGVFDYINCSGVLHHLADPDAGLAILSNALKDNGAIGIMVYAQYGRTAVYQIQELMRIMTRGEPDKHKKLAICRSVLKQLPSTNWLRISAHYNPIMKAPTISDDFEIYDLFLHSQDRAYTIHQLYDFVEKAGLQTIQLFPQNDPEGMRLYDPSSYLKDSGTLDVIRHLDARSQQAVAELLHGMIAKHVFYAAKSIPTFPKLENLDYIPFLDILSNRESYLSLYEVVCKSTERVSIFNEQTQKRLSFVKTPHAEAIFKYLDGKRSTKEIFDAILASASAQKTRPSYPRLLEEFKLIFDALSVHNWLFLRDPKVHPFTSIPDMQKRVAQLYMD</sequence>
<dbReference type="AlphaFoldDB" id="A0A1F6U164"/>
<dbReference type="Proteomes" id="UP000179037">
    <property type="component" value="Unassembled WGS sequence"/>
</dbReference>
<gene>
    <name evidence="2" type="ORF">A3A87_00650</name>
</gene>
<dbReference type="PANTHER" id="PTHR43861">
    <property type="entry name" value="TRANS-ACONITATE 2-METHYLTRANSFERASE-RELATED"/>
    <property type="match status" value="1"/>
</dbReference>
<dbReference type="SUPFAM" id="SSF53335">
    <property type="entry name" value="S-adenosyl-L-methionine-dependent methyltransferases"/>
    <property type="match status" value="1"/>
</dbReference>
<evidence type="ECO:0000313" key="3">
    <source>
        <dbReference type="Proteomes" id="UP000179037"/>
    </source>
</evidence>
<reference evidence="2 3" key="1">
    <citation type="journal article" date="2016" name="Nat. Commun.">
        <title>Thousands of microbial genomes shed light on interconnected biogeochemical processes in an aquifer system.</title>
        <authorList>
            <person name="Anantharaman K."/>
            <person name="Brown C.T."/>
            <person name="Hug L.A."/>
            <person name="Sharon I."/>
            <person name="Castelle C.J."/>
            <person name="Probst A.J."/>
            <person name="Thomas B.C."/>
            <person name="Singh A."/>
            <person name="Wilkins M.J."/>
            <person name="Karaoz U."/>
            <person name="Brodie E.L."/>
            <person name="Williams K.H."/>
            <person name="Hubbard S.S."/>
            <person name="Banfield J.F."/>
        </authorList>
    </citation>
    <scope>NUCLEOTIDE SEQUENCE [LARGE SCALE GENOMIC DNA]</scope>
</reference>
<proteinExistence type="predicted"/>
<protein>
    <recommendedName>
        <fullName evidence="1">Methyltransferase type 12 domain-containing protein</fullName>
    </recommendedName>
</protein>
<evidence type="ECO:0000313" key="2">
    <source>
        <dbReference type="EMBL" id="OGI51103.1"/>
    </source>
</evidence>
<dbReference type="PANTHER" id="PTHR43861:SF1">
    <property type="entry name" value="TRANS-ACONITATE 2-METHYLTRANSFERASE"/>
    <property type="match status" value="1"/>
</dbReference>
<dbReference type="InterPro" id="IPR013217">
    <property type="entry name" value="Methyltransf_12"/>
</dbReference>
<dbReference type="Gene3D" id="3.40.50.150">
    <property type="entry name" value="Vaccinia Virus protein VP39"/>
    <property type="match status" value="1"/>
</dbReference>
<organism evidence="2 3">
    <name type="scientific">Candidatus Muproteobacteria bacterium RIFCSPLOWO2_01_FULL_60_18</name>
    <dbReference type="NCBI Taxonomy" id="1817768"/>
    <lineage>
        <taxon>Bacteria</taxon>
        <taxon>Pseudomonadati</taxon>
        <taxon>Pseudomonadota</taxon>
        <taxon>Candidatus Muproteobacteria</taxon>
    </lineage>
</organism>
<dbReference type="EMBL" id="MFTC01000051">
    <property type="protein sequence ID" value="OGI51103.1"/>
    <property type="molecule type" value="Genomic_DNA"/>
</dbReference>
<comment type="caution">
    <text evidence="2">The sequence shown here is derived from an EMBL/GenBank/DDBJ whole genome shotgun (WGS) entry which is preliminary data.</text>
</comment>
<dbReference type="InterPro" id="IPR029063">
    <property type="entry name" value="SAM-dependent_MTases_sf"/>
</dbReference>
<accession>A0A1F6U164</accession>
<dbReference type="Pfam" id="PF08242">
    <property type="entry name" value="Methyltransf_12"/>
    <property type="match status" value="1"/>
</dbReference>
<evidence type="ECO:0000259" key="1">
    <source>
        <dbReference type="Pfam" id="PF08242"/>
    </source>
</evidence>
<dbReference type="STRING" id="1817768.A3A87_00650"/>
<name>A0A1F6U164_9PROT</name>